<evidence type="ECO:0000313" key="3">
    <source>
        <dbReference type="EMBL" id="KAK9842298.1"/>
    </source>
</evidence>
<dbReference type="Gene3D" id="3.10.290.10">
    <property type="entry name" value="RNA-binding S4 domain"/>
    <property type="match status" value="1"/>
</dbReference>
<dbReference type="InterPro" id="IPR017506">
    <property type="entry name" value="PSII_S4"/>
</dbReference>
<dbReference type="EMBL" id="JALJOU010000008">
    <property type="protein sequence ID" value="KAK9842298.1"/>
    <property type="molecule type" value="Genomic_DNA"/>
</dbReference>
<gene>
    <name evidence="3" type="ORF">WJX81_005131</name>
</gene>
<dbReference type="Gene3D" id="3.30.70.330">
    <property type="match status" value="1"/>
</dbReference>
<protein>
    <recommendedName>
        <fullName evidence="2">Ribosome-associated protein quality control protein P2 RNA-binding domain-containing protein</fullName>
    </recommendedName>
</protein>
<dbReference type="InterPro" id="IPR040591">
    <property type="entry name" value="RqcP2_RBD"/>
</dbReference>
<dbReference type="InterPro" id="IPR012677">
    <property type="entry name" value="Nucleotide-bd_a/b_plait_sf"/>
</dbReference>
<reference evidence="3 4" key="1">
    <citation type="journal article" date="2024" name="Nat. Commun.">
        <title>Phylogenomics reveals the evolutionary origins of lichenization in chlorophyte algae.</title>
        <authorList>
            <person name="Puginier C."/>
            <person name="Libourel C."/>
            <person name="Otte J."/>
            <person name="Skaloud P."/>
            <person name="Haon M."/>
            <person name="Grisel S."/>
            <person name="Petersen M."/>
            <person name="Berrin J.G."/>
            <person name="Delaux P.M."/>
            <person name="Dal Grande F."/>
            <person name="Keller J."/>
        </authorList>
    </citation>
    <scope>NUCLEOTIDE SEQUENCE [LARGE SCALE GENOMIC DNA]</scope>
    <source>
        <strain evidence="3 4">SAG 245.80</strain>
    </source>
</reference>
<dbReference type="PANTHER" id="PTHR13633:SF3">
    <property type="entry name" value="MITOCHONDRIAL TRANSCRIPTION RESCUE FACTOR 1"/>
    <property type="match status" value="1"/>
</dbReference>
<keyword evidence="4" id="KW-1185">Reference proteome</keyword>
<evidence type="ECO:0000259" key="2">
    <source>
        <dbReference type="Pfam" id="PF17774"/>
    </source>
</evidence>
<accession>A0AAW1SA30</accession>
<proteinExistence type="predicted"/>
<evidence type="ECO:0000256" key="1">
    <source>
        <dbReference type="PROSITE-ProRule" id="PRU00182"/>
    </source>
</evidence>
<dbReference type="InterPro" id="IPR036986">
    <property type="entry name" value="S4_RNA-bd_sf"/>
</dbReference>
<dbReference type="PROSITE" id="PS50889">
    <property type="entry name" value="S4"/>
    <property type="match status" value="1"/>
</dbReference>
<feature type="domain" description="Ribosome-associated protein quality control protein P2 RNA-binding" evidence="2">
    <location>
        <begin position="58"/>
        <end position="122"/>
    </location>
</feature>
<dbReference type="NCBIfam" id="TIGR03069">
    <property type="entry name" value="PS_II_S4"/>
    <property type="match status" value="1"/>
</dbReference>
<comment type="caution">
    <text evidence="3">The sequence shown here is derived from an EMBL/GenBank/DDBJ whole genome shotgun (WGS) entry which is preliminary data.</text>
</comment>
<name>A0AAW1SA30_9CHLO</name>
<dbReference type="GO" id="GO:0003723">
    <property type="term" value="F:RNA binding"/>
    <property type="evidence" value="ECO:0007669"/>
    <property type="project" value="UniProtKB-KW"/>
</dbReference>
<dbReference type="Pfam" id="PF17774">
    <property type="entry name" value="YlmH_RBD"/>
    <property type="match status" value="1"/>
</dbReference>
<dbReference type="PANTHER" id="PTHR13633">
    <property type="entry name" value="MITOCHONDRIAL TRANSCRIPTION RESCUE FACTOR 1"/>
    <property type="match status" value="1"/>
</dbReference>
<sequence>MQCIERLSGVSGLPWGGYAQAERVRLVLGNEEAIAAASGDPAQAGGVAALGVRGNFIFDPATHRDFLGALLGTGIERQKVGDVLVQGETGAQILVVPELVDHAEFNLTQVRSVSVVARAVPLMELVMRQPKVQEMRSVEASLRLDAVASAGLRVSRAKAADLAKRGDLRVKWRVAKGSALVKAGDVISASGMGRLEVTDVAPTRKGRWAVAMVRYV</sequence>
<evidence type="ECO:0000313" key="4">
    <source>
        <dbReference type="Proteomes" id="UP001445335"/>
    </source>
</evidence>
<dbReference type="SUPFAM" id="SSF55174">
    <property type="entry name" value="Alpha-L RNA-binding motif"/>
    <property type="match status" value="1"/>
</dbReference>
<organism evidence="3 4">
    <name type="scientific">Elliptochloris bilobata</name>
    <dbReference type="NCBI Taxonomy" id="381761"/>
    <lineage>
        <taxon>Eukaryota</taxon>
        <taxon>Viridiplantae</taxon>
        <taxon>Chlorophyta</taxon>
        <taxon>core chlorophytes</taxon>
        <taxon>Trebouxiophyceae</taxon>
        <taxon>Trebouxiophyceae incertae sedis</taxon>
        <taxon>Elliptochloris clade</taxon>
        <taxon>Elliptochloris</taxon>
    </lineage>
</organism>
<dbReference type="AlphaFoldDB" id="A0AAW1SA30"/>
<keyword evidence="1" id="KW-0694">RNA-binding</keyword>
<dbReference type="Proteomes" id="UP001445335">
    <property type="component" value="Unassembled WGS sequence"/>
</dbReference>